<evidence type="ECO:0000313" key="13">
    <source>
        <dbReference type="EMBL" id="KAK3673254.1"/>
    </source>
</evidence>
<proteinExistence type="inferred from homology"/>
<evidence type="ECO:0000256" key="12">
    <source>
        <dbReference type="RuleBase" id="RU000363"/>
    </source>
</evidence>
<protein>
    <recommendedName>
        <fullName evidence="10">Short-chain dehydrogenase/reductase 3</fullName>
    </recommendedName>
    <alternativeName>
        <fullName evidence="11">Retinal short-chain dehydrogenase/reductase 1</fullName>
    </alternativeName>
</protein>
<evidence type="ECO:0000256" key="11">
    <source>
        <dbReference type="ARBA" id="ARBA00082544"/>
    </source>
</evidence>
<dbReference type="PANTHER" id="PTHR24322">
    <property type="entry name" value="PKSB"/>
    <property type="match status" value="1"/>
</dbReference>
<dbReference type="PROSITE" id="PS00061">
    <property type="entry name" value="ADH_SHORT"/>
    <property type="match status" value="1"/>
</dbReference>
<dbReference type="FunFam" id="3.40.50.720:FF:000131">
    <property type="entry name" value="Short-chain dehydrogenase/reductase 3"/>
    <property type="match status" value="1"/>
</dbReference>
<reference evidence="13" key="1">
    <citation type="submission" date="2023-07" db="EMBL/GenBank/DDBJ databases">
        <title>Black Yeasts Isolated from many extreme environments.</title>
        <authorList>
            <person name="Coleine C."/>
            <person name="Stajich J.E."/>
            <person name="Selbmann L."/>
        </authorList>
    </citation>
    <scope>NUCLEOTIDE SEQUENCE</scope>
    <source>
        <strain evidence="13">CCFEE 5485</strain>
    </source>
</reference>
<keyword evidence="7" id="KW-0443">Lipid metabolism</keyword>
<dbReference type="GO" id="GO:0052650">
    <property type="term" value="F:all-trans-retinol dehydrogenase (NADP+) activity"/>
    <property type="evidence" value="ECO:0007669"/>
    <property type="project" value="UniProtKB-ARBA"/>
</dbReference>
<evidence type="ECO:0000256" key="4">
    <source>
        <dbReference type="ARBA" id="ARBA00022857"/>
    </source>
</evidence>
<dbReference type="EMBL" id="JAUTXT010000026">
    <property type="protein sequence ID" value="KAK3673254.1"/>
    <property type="molecule type" value="Genomic_DNA"/>
</dbReference>
<evidence type="ECO:0000256" key="3">
    <source>
        <dbReference type="ARBA" id="ARBA00022692"/>
    </source>
</evidence>
<keyword evidence="4" id="KW-0521">NADP</keyword>
<keyword evidence="8" id="KW-0472">Membrane</keyword>
<dbReference type="PANTHER" id="PTHR24322:SF736">
    <property type="entry name" value="RETINOL DEHYDROGENASE 10"/>
    <property type="match status" value="1"/>
</dbReference>
<keyword evidence="6" id="KW-0560">Oxidoreductase</keyword>
<comment type="similarity">
    <text evidence="2 12">Belongs to the short-chain dehydrogenases/reductases (SDR) family.</text>
</comment>
<gene>
    <name evidence="13" type="ORF">LTR78_006799</name>
</gene>
<accession>A0AAE1BZG2</accession>
<keyword evidence="14" id="KW-1185">Reference proteome</keyword>
<evidence type="ECO:0000256" key="8">
    <source>
        <dbReference type="ARBA" id="ARBA00023136"/>
    </source>
</evidence>
<comment type="subcellular location">
    <subcellularLocation>
        <location evidence="1">Membrane</location>
        <topology evidence="1">Multi-pass membrane protein</topology>
    </subcellularLocation>
</comment>
<evidence type="ECO:0000256" key="10">
    <source>
        <dbReference type="ARBA" id="ARBA00068717"/>
    </source>
</evidence>
<comment type="function">
    <text evidence="9">Catalyzes the reduction of all-trans-retinal to all-trans-retinol in the presence of NADPH.</text>
</comment>
<evidence type="ECO:0000256" key="9">
    <source>
        <dbReference type="ARBA" id="ARBA00059620"/>
    </source>
</evidence>
<dbReference type="InterPro" id="IPR036291">
    <property type="entry name" value="NAD(P)-bd_dom_sf"/>
</dbReference>
<evidence type="ECO:0000256" key="6">
    <source>
        <dbReference type="ARBA" id="ARBA00023002"/>
    </source>
</evidence>
<evidence type="ECO:0000256" key="2">
    <source>
        <dbReference type="ARBA" id="ARBA00006484"/>
    </source>
</evidence>
<keyword evidence="3" id="KW-0812">Transmembrane</keyword>
<dbReference type="Proteomes" id="UP001274830">
    <property type="component" value="Unassembled WGS sequence"/>
</dbReference>
<dbReference type="PRINTS" id="PR00081">
    <property type="entry name" value="GDHRDH"/>
</dbReference>
<sequence length="354" mass="38224">MASALFNLALNPVVTGPAYSILGLPSPYFRDPISAHLSKYIPASILSKSISGLGYLFLLGLARQTSAYLSHLSQNNWRLGSEAHRYDWPKEIAVVTGGTGGFGTLICKSLAAKGLTVICVDISPSISEEMEANPKIHYHKCDITSPEAVAQLGETVKQTYGHPSILINNAGIGYDHPVIHAKPADLNRIYGVNLLSHYYLIQAFMPHMIASKKGHVISMASMASFVSQAGMADYCGTKAAVLALHEALMQETRVLHGAPEIKFTIVHPTFADTPLYRQYQKKIDAGGTTVIRPEQVSDAVVGQVLSGRGGQVVLAAGMEWISSIRGWPQWVQQVLMVASDVGVRRGMAVKEEGK</sequence>
<evidence type="ECO:0000313" key="14">
    <source>
        <dbReference type="Proteomes" id="UP001274830"/>
    </source>
</evidence>
<evidence type="ECO:0000256" key="1">
    <source>
        <dbReference type="ARBA" id="ARBA00004141"/>
    </source>
</evidence>
<dbReference type="InterPro" id="IPR020904">
    <property type="entry name" value="Sc_DH/Rdtase_CS"/>
</dbReference>
<dbReference type="Pfam" id="PF00106">
    <property type="entry name" value="adh_short"/>
    <property type="match status" value="1"/>
</dbReference>
<name>A0AAE1BZG2_9PEZI</name>
<keyword evidence="5" id="KW-1133">Transmembrane helix</keyword>
<organism evidence="13 14">
    <name type="scientific">Recurvomyces mirabilis</name>
    <dbReference type="NCBI Taxonomy" id="574656"/>
    <lineage>
        <taxon>Eukaryota</taxon>
        <taxon>Fungi</taxon>
        <taxon>Dikarya</taxon>
        <taxon>Ascomycota</taxon>
        <taxon>Pezizomycotina</taxon>
        <taxon>Dothideomycetes</taxon>
        <taxon>Dothideomycetidae</taxon>
        <taxon>Mycosphaerellales</taxon>
        <taxon>Teratosphaeriaceae</taxon>
        <taxon>Recurvomyces</taxon>
    </lineage>
</organism>
<evidence type="ECO:0000256" key="7">
    <source>
        <dbReference type="ARBA" id="ARBA00023098"/>
    </source>
</evidence>
<comment type="caution">
    <text evidence="13">The sequence shown here is derived from an EMBL/GenBank/DDBJ whole genome shotgun (WGS) entry which is preliminary data.</text>
</comment>
<dbReference type="InterPro" id="IPR002347">
    <property type="entry name" value="SDR_fam"/>
</dbReference>
<dbReference type="AlphaFoldDB" id="A0AAE1BZG2"/>
<dbReference type="PRINTS" id="PR00080">
    <property type="entry name" value="SDRFAMILY"/>
</dbReference>
<evidence type="ECO:0000256" key="5">
    <source>
        <dbReference type="ARBA" id="ARBA00022989"/>
    </source>
</evidence>
<dbReference type="Gene3D" id="3.40.50.720">
    <property type="entry name" value="NAD(P)-binding Rossmann-like Domain"/>
    <property type="match status" value="1"/>
</dbReference>
<dbReference type="GO" id="GO:0016020">
    <property type="term" value="C:membrane"/>
    <property type="evidence" value="ECO:0007669"/>
    <property type="project" value="UniProtKB-SubCell"/>
</dbReference>
<dbReference type="SUPFAM" id="SSF51735">
    <property type="entry name" value="NAD(P)-binding Rossmann-fold domains"/>
    <property type="match status" value="1"/>
</dbReference>